<feature type="region of interest" description="Disordered" evidence="5">
    <location>
        <begin position="355"/>
        <end position="385"/>
    </location>
</feature>
<dbReference type="Proteomes" id="UP000261540">
    <property type="component" value="Unplaced"/>
</dbReference>
<dbReference type="PROSITE" id="PS00478">
    <property type="entry name" value="LIM_DOMAIN_1"/>
    <property type="match status" value="1"/>
</dbReference>
<accession>A0A3B3SL95</accession>
<feature type="compositionally biased region" description="Basic and acidic residues" evidence="5">
    <location>
        <begin position="171"/>
        <end position="193"/>
    </location>
</feature>
<evidence type="ECO:0000256" key="2">
    <source>
        <dbReference type="ARBA" id="ARBA00022833"/>
    </source>
</evidence>
<organism evidence="7 8">
    <name type="scientific">Paramormyrops kingsleyae</name>
    <dbReference type="NCBI Taxonomy" id="1676925"/>
    <lineage>
        <taxon>Eukaryota</taxon>
        <taxon>Metazoa</taxon>
        <taxon>Chordata</taxon>
        <taxon>Craniata</taxon>
        <taxon>Vertebrata</taxon>
        <taxon>Euteleostomi</taxon>
        <taxon>Actinopterygii</taxon>
        <taxon>Neopterygii</taxon>
        <taxon>Teleostei</taxon>
        <taxon>Osteoglossocephala</taxon>
        <taxon>Osteoglossomorpha</taxon>
        <taxon>Osteoglossiformes</taxon>
        <taxon>Mormyridae</taxon>
        <taxon>Paramormyrops</taxon>
    </lineage>
</organism>
<dbReference type="KEGG" id="pki:111837814"/>
<reference evidence="7" key="1">
    <citation type="submission" date="2025-08" db="UniProtKB">
        <authorList>
            <consortium name="Ensembl"/>
        </authorList>
    </citation>
    <scope>IDENTIFICATION</scope>
</reference>
<evidence type="ECO:0000256" key="3">
    <source>
        <dbReference type="ARBA" id="ARBA00023038"/>
    </source>
</evidence>
<dbReference type="InterPro" id="IPR001781">
    <property type="entry name" value="Znf_LIM"/>
</dbReference>
<dbReference type="GeneTree" id="ENSGT00940000158377"/>
<evidence type="ECO:0000313" key="7">
    <source>
        <dbReference type="Ensembl" id="ENSPKIP00000031514.1"/>
    </source>
</evidence>
<feature type="region of interest" description="Disordered" evidence="5">
    <location>
        <begin position="149"/>
        <end position="193"/>
    </location>
</feature>
<evidence type="ECO:0000313" key="8">
    <source>
        <dbReference type="Proteomes" id="UP000261540"/>
    </source>
</evidence>
<dbReference type="Gene3D" id="2.10.110.10">
    <property type="entry name" value="Cysteine Rich Protein"/>
    <property type="match status" value="1"/>
</dbReference>
<dbReference type="GO" id="GO:0046872">
    <property type="term" value="F:metal ion binding"/>
    <property type="evidence" value="ECO:0007669"/>
    <property type="project" value="UniProtKB-KW"/>
</dbReference>
<dbReference type="SMART" id="SM00132">
    <property type="entry name" value="LIM"/>
    <property type="match status" value="1"/>
</dbReference>
<dbReference type="GeneID" id="111837814"/>
<proteinExistence type="predicted"/>
<keyword evidence="1 4" id="KW-0479">Metal-binding</keyword>
<evidence type="ECO:0000256" key="4">
    <source>
        <dbReference type="PROSITE-ProRule" id="PRU00125"/>
    </source>
</evidence>
<dbReference type="AlphaFoldDB" id="A0A3B3SL95"/>
<feature type="compositionally biased region" description="Polar residues" evidence="5">
    <location>
        <begin position="157"/>
        <end position="169"/>
    </location>
</feature>
<dbReference type="PANTHER" id="PTHR24206">
    <property type="entry name" value="OS06G0237300 PROTEIN"/>
    <property type="match status" value="1"/>
</dbReference>
<protein>
    <submittedName>
        <fullName evidence="7">LIM domain and actin-binding protein 1-like</fullName>
    </submittedName>
</protein>
<dbReference type="RefSeq" id="XP_023655933.1">
    <property type="nucleotide sequence ID" value="XM_023800165.2"/>
</dbReference>
<feature type="domain" description="LIM zinc-binding" evidence="6">
    <location>
        <begin position="274"/>
        <end position="334"/>
    </location>
</feature>
<dbReference type="OrthoDB" id="6129702at2759"/>
<dbReference type="Ensembl" id="ENSPKIT00000012360.1">
    <property type="protein sequence ID" value="ENSPKIP00000031514.1"/>
    <property type="gene ID" value="ENSPKIG00000011973.1"/>
</dbReference>
<keyword evidence="2 4" id="KW-0862">Zinc</keyword>
<evidence type="ECO:0000259" key="6">
    <source>
        <dbReference type="PROSITE" id="PS50023"/>
    </source>
</evidence>
<feature type="region of interest" description="Disordered" evidence="5">
    <location>
        <begin position="60"/>
        <end position="95"/>
    </location>
</feature>
<feature type="compositionally biased region" description="Polar residues" evidence="5">
    <location>
        <begin position="77"/>
        <end position="95"/>
    </location>
</feature>
<keyword evidence="8" id="KW-1185">Reference proteome</keyword>
<dbReference type="PROSITE" id="PS50023">
    <property type="entry name" value="LIM_DOMAIN_2"/>
    <property type="match status" value="1"/>
</dbReference>
<name>A0A3B3SL95_9TELE</name>
<dbReference type="FunFam" id="2.10.110.10:FF:000002">
    <property type="entry name" value="LIM domain and actin-binding 1"/>
    <property type="match status" value="1"/>
</dbReference>
<dbReference type="SUPFAM" id="SSF57716">
    <property type="entry name" value="Glucocorticoid receptor-like (DNA-binding domain)"/>
    <property type="match status" value="2"/>
</dbReference>
<evidence type="ECO:0000256" key="1">
    <source>
        <dbReference type="ARBA" id="ARBA00022723"/>
    </source>
</evidence>
<reference evidence="7" key="2">
    <citation type="submission" date="2025-09" db="UniProtKB">
        <authorList>
            <consortium name="Ensembl"/>
        </authorList>
    </citation>
    <scope>IDENTIFICATION</scope>
</reference>
<keyword evidence="3 4" id="KW-0440">LIM domain</keyword>
<feature type="compositionally biased region" description="Basic and acidic residues" evidence="5">
    <location>
        <begin position="60"/>
        <end position="73"/>
    </location>
</feature>
<sequence length="385" mass="43321">MEVKGILRKTKSMRSISSPGLVKSWADEVVLERKKSVSQLVAQYQIAGVLQSTEAVEANKKVSGPKHEPESRLDSILTKTKAQAPTKGSNLSRSRSLGHIPQTEVTGINTLRALFELKKEPQKQPVNSKNKKIIIKSTMTKTVTKHMETAPLKTKLESQNTLNTTANEDGSSEKEMKDISSERRKTDSGVDLAKKEKDELDGKWRSLIDLREIPSTEELKKSVSVKNISALYLSRVAAANSRKNTTGEVSVVEKNTAASGNRINLKKFLSPKREMCSACSKPVYPMEKIGADKFIFHRNCFCCKHCKKKLSIQNYAALYGEFYCIFHYQQLFRAKGNYDEGFGYKQHKDRWIQKLADSNPTKEPRKDAKEKLTDSDDNSDSSFDC</sequence>
<feature type="compositionally biased region" description="Basic and acidic residues" evidence="5">
    <location>
        <begin position="360"/>
        <end position="374"/>
    </location>
</feature>
<evidence type="ECO:0000256" key="5">
    <source>
        <dbReference type="SAM" id="MobiDB-lite"/>
    </source>
</evidence>
<dbReference type="Pfam" id="PF00412">
    <property type="entry name" value="LIM"/>
    <property type="match status" value="1"/>
</dbReference>